<dbReference type="AlphaFoldDB" id="A0A2V3U2E2"/>
<accession>A0A2V3U2E2</accession>
<evidence type="ECO:0000256" key="1">
    <source>
        <dbReference type="SAM" id="SignalP"/>
    </source>
</evidence>
<keyword evidence="3" id="KW-1185">Reference proteome</keyword>
<feature type="chain" id="PRO_5041083131" evidence="1">
    <location>
        <begin position="23"/>
        <end position="178"/>
    </location>
</feature>
<proteinExistence type="predicted"/>
<protein>
    <submittedName>
        <fullName evidence="2">Uncharacterized protein</fullName>
    </submittedName>
</protein>
<dbReference type="EMBL" id="QJJK01000009">
    <property type="protein sequence ID" value="PXW55746.1"/>
    <property type="molecule type" value="Genomic_DNA"/>
</dbReference>
<dbReference type="RefSeq" id="WP_110376522.1">
    <property type="nucleotide sequence ID" value="NZ_CAKNFM010000006.1"/>
</dbReference>
<evidence type="ECO:0000313" key="3">
    <source>
        <dbReference type="Proteomes" id="UP000248021"/>
    </source>
</evidence>
<comment type="caution">
    <text evidence="2">The sequence shown here is derived from an EMBL/GenBank/DDBJ whole genome shotgun (WGS) entry which is preliminary data.</text>
</comment>
<dbReference type="Proteomes" id="UP000248021">
    <property type="component" value="Unassembled WGS sequence"/>
</dbReference>
<evidence type="ECO:0000313" key="2">
    <source>
        <dbReference type="EMBL" id="PXW55746.1"/>
    </source>
</evidence>
<feature type="signal peptide" evidence="1">
    <location>
        <begin position="1"/>
        <end position="22"/>
    </location>
</feature>
<dbReference type="OrthoDB" id="8159918at2"/>
<gene>
    <name evidence="2" type="ORF">C7450_109154</name>
</gene>
<reference evidence="2 3" key="1">
    <citation type="submission" date="2018-05" db="EMBL/GenBank/DDBJ databases">
        <title>Genomic Encyclopedia of Type Strains, Phase IV (KMG-IV): sequencing the most valuable type-strain genomes for metagenomic binning, comparative biology and taxonomic classification.</title>
        <authorList>
            <person name="Goeker M."/>
        </authorList>
    </citation>
    <scope>NUCLEOTIDE SEQUENCE [LARGE SCALE GENOMIC DNA]</scope>
    <source>
        <strain evidence="2 3">DSM 6462</strain>
    </source>
</reference>
<dbReference type="PROSITE" id="PS51257">
    <property type="entry name" value="PROKAR_LIPOPROTEIN"/>
    <property type="match status" value="1"/>
</dbReference>
<name>A0A2V3U2E2_9HYPH</name>
<sequence>MRSVSRRTVTAGVAAALALAFAGCVSKGDISLPPDVAATIRYATITVDVSALQAKGLSDWASLIQQATTAQLTKAFADQRTTAKNGATLQVVITGVTLTSFVGGDGGDLPMDGGSSNDYLEGDAFVISSTGEILAKKHILLALPAEEAGAWYLPNIDQMRLVNLSKNFARWVQHYFHS</sequence>
<keyword evidence="1" id="KW-0732">Signal</keyword>
<organism evidence="2 3">
    <name type="scientific">Chelatococcus asaccharovorans</name>
    <dbReference type="NCBI Taxonomy" id="28210"/>
    <lineage>
        <taxon>Bacteria</taxon>
        <taxon>Pseudomonadati</taxon>
        <taxon>Pseudomonadota</taxon>
        <taxon>Alphaproteobacteria</taxon>
        <taxon>Hyphomicrobiales</taxon>
        <taxon>Chelatococcaceae</taxon>
        <taxon>Chelatococcus</taxon>
    </lineage>
</organism>